<keyword evidence="3" id="KW-1185">Reference proteome</keyword>
<reference evidence="2 3" key="1">
    <citation type="journal article" date="2019" name="ISME J.">
        <title>Isolation and characterization of a thermophilic sulfur- and iron-reducing thaumarchaeote from a terrestrial acidic hot spring.</title>
        <authorList>
            <person name="Kato S."/>
            <person name="Itoh T."/>
            <person name="Yuki M."/>
            <person name="Nagamori M."/>
            <person name="Ohnishi M."/>
            <person name="Uematsu K."/>
            <person name="Suzuki K."/>
            <person name="Takashina T."/>
            <person name="Ohkuma M."/>
        </authorList>
    </citation>
    <scope>NUCLEOTIDE SEQUENCE [LARGE SCALE GENOMIC DNA]</scope>
    <source>
        <strain evidence="2 3">NAS-02</strain>
    </source>
</reference>
<sequence length="398" mass="44268">MVKYLVKDIDEGVKLLRLDDDRTRFFEAAWHIPEGITYNAYLIDAPGGQILVDTWKATYSDLLMEALGEVTRPGRIKYVIVNHAEPDHTGSLPAVLGEAREAKVIVNAAGEKVLRAKYRLRNEVVHVEGTRSMDLLGEEMTFIHVPWVHWPETMFTYQGRTGTLYTCDVFGSFSIPPGHSVDPGDARYLRSAEKYLITVMGYYRKHVLSAIERIDSLGLRISRIAPSHGGVWEGDVREPLRLYRAWAGAEPRSRSVSMAYVSMYGSIEAAASRIFNELSSRGIGVSATAITDSEYPDLEEFLVDANDASAIVLATPTYDTGVHPRMKFLLELMREKFRGVEKPVAAIVSYGWGSNAARYVETVLRETGMKVLAVETFRESLEEGQASRVADLIAGAIG</sequence>
<dbReference type="SUPFAM" id="SSF56281">
    <property type="entry name" value="Metallo-hydrolase/oxidoreductase"/>
    <property type="match status" value="1"/>
</dbReference>
<organism evidence="2 3">
    <name type="scientific">Conexivisphaera calida</name>
    <dbReference type="NCBI Taxonomy" id="1874277"/>
    <lineage>
        <taxon>Archaea</taxon>
        <taxon>Nitrososphaerota</taxon>
        <taxon>Conexivisphaeria</taxon>
        <taxon>Conexivisphaerales</taxon>
        <taxon>Conexivisphaeraceae</taxon>
        <taxon>Conexivisphaera</taxon>
    </lineage>
</organism>
<dbReference type="GeneID" id="55584580"/>
<evidence type="ECO:0000313" key="3">
    <source>
        <dbReference type="Proteomes" id="UP000509448"/>
    </source>
</evidence>
<dbReference type="PANTHER" id="PTHR43717">
    <property type="entry name" value="ANAEROBIC NITRIC OXIDE REDUCTASE FLAVORUBREDOXIN"/>
    <property type="match status" value="1"/>
</dbReference>
<name>A0A4P2VDK7_9ARCH</name>
<dbReference type="Gene3D" id="3.40.50.360">
    <property type="match status" value="1"/>
</dbReference>
<evidence type="ECO:0000259" key="1">
    <source>
        <dbReference type="PROSITE" id="PS50902"/>
    </source>
</evidence>
<dbReference type="Proteomes" id="UP000509448">
    <property type="component" value="Chromosome"/>
</dbReference>
<dbReference type="EMBL" id="AP018732">
    <property type="protein sequence ID" value="BBE42157.1"/>
    <property type="molecule type" value="Genomic_DNA"/>
</dbReference>
<dbReference type="Gene3D" id="3.60.15.10">
    <property type="entry name" value="Ribonuclease Z/Hydroxyacylglutathione hydrolase-like"/>
    <property type="match status" value="1"/>
</dbReference>
<dbReference type="OrthoDB" id="6433at2157"/>
<accession>A0A4P2VDK7</accession>
<dbReference type="RefSeq" id="WP_174448417.1">
    <property type="nucleotide sequence ID" value="NZ_AP018732.1"/>
</dbReference>
<protein>
    <submittedName>
        <fullName evidence="2">Flavoprotein</fullName>
    </submittedName>
</protein>
<feature type="domain" description="Flavodoxin-like" evidence="1">
    <location>
        <begin position="256"/>
        <end position="398"/>
    </location>
</feature>
<dbReference type="KEGG" id="ccai:NAS2_0768"/>
<dbReference type="Pfam" id="PF00258">
    <property type="entry name" value="Flavodoxin_1"/>
    <property type="match status" value="1"/>
</dbReference>
<dbReference type="InterPro" id="IPR045761">
    <property type="entry name" value="ODP_dom"/>
</dbReference>
<dbReference type="SUPFAM" id="SSF52218">
    <property type="entry name" value="Flavoproteins"/>
    <property type="match status" value="1"/>
</dbReference>
<dbReference type="AlphaFoldDB" id="A0A4P2VDK7"/>
<dbReference type="InterPro" id="IPR036866">
    <property type="entry name" value="RibonucZ/Hydroxyglut_hydro"/>
</dbReference>
<dbReference type="PANTHER" id="PTHR43717:SF1">
    <property type="entry name" value="ANAEROBIC NITRIC OXIDE REDUCTASE FLAVORUBREDOXIN"/>
    <property type="match status" value="1"/>
</dbReference>
<dbReference type="Pfam" id="PF19583">
    <property type="entry name" value="ODP"/>
    <property type="match status" value="1"/>
</dbReference>
<evidence type="ECO:0000313" key="2">
    <source>
        <dbReference type="EMBL" id="BBE42157.1"/>
    </source>
</evidence>
<dbReference type="CDD" id="cd07709">
    <property type="entry name" value="flavodiiron_proteins_MBL-fold"/>
    <property type="match status" value="1"/>
</dbReference>
<dbReference type="InterPro" id="IPR008254">
    <property type="entry name" value="Flavodoxin/NO_synth"/>
</dbReference>
<dbReference type="PROSITE" id="PS50902">
    <property type="entry name" value="FLAVODOXIN_LIKE"/>
    <property type="match status" value="1"/>
</dbReference>
<proteinExistence type="predicted"/>
<dbReference type="GO" id="GO:0010181">
    <property type="term" value="F:FMN binding"/>
    <property type="evidence" value="ECO:0007669"/>
    <property type="project" value="InterPro"/>
</dbReference>
<dbReference type="InterPro" id="IPR029039">
    <property type="entry name" value="Flavoprotein-like_sf"/>
</dbReference>
<dbReference type="SMART" id="SM00849">
    <property type="entry name" value="Lactamase_B"/>
    <property type="match status" value="1"/>
</dbReference>
<dbReference type="InterPro" id="IPR001279">
    <property type="entry name" value="Metallo-B-lactamas"/>
</dbReference>
<gene>
    <name evidence="2" type="ORF">NAS2_0768</name>
</gene>